<protein>
    <submittedName>
        <fullName evidence="1">Uncharacterized protein</fullName>
    </submittedName>
</protein>
<accession>A0AC61QZG5</accession>
<comment type="caution">
    <text evidence="1">The sequence shown here is derived from an EMBL/GenBank/DDBJ whole genome shotgun (WGS) entry which is preliminary data.</text>
</comment>
<evidence type="ECO:0000313" key="1">
    <source>
        <dbReference type="EMBL" id="TGX98837.1"/>
    </source>
</evidence>
<keyword evidence="2" id="KW-1185">Reference proteome</keyword>
<dbReference type="Proteomes" id="UP000307720">
    <property type="component" value="Unassembled WGS sequence"/>
</dbReference>
<proteinExistence type="predicted"/>
<name>A0AC61QZG5_9FIRM</name>
<reference evidence="1" key="1">
    <citation type="submission" date="2019-04" db="EMBL/GenBank/DDBJ databases">
        <title>Microbes associate with the intestines of laboratory mice.</title>
        <authorList>
            <person name="Navarre W."/>
            <person name="Wong E."/>
            <person name="Huang K."/>
            <person name="Tropini C."/>
            <person name="Ng K."/>
            <person name="Yu B."/>
        </authorList>
    </citation>
    <scope>NUCLEOTIDE SEQUENCE</scope>
    <source>
        <strain evidence="1">NM72_1-8</strain>
    </source>
</reference>
<organism evidence="1 2">
    <name type="scientific">Hominisplanchenecus murintestinalis</name>
    <dbReference type="NCBI Taxonomy" id="2941517"/>
    <lineage>
        <taxon>Bacteria</taxon>
        <taxon>Bacillati</taxon>
        <taxon>Bacillota</taxon>
        <taxon>Clostridia</taxon>
        <taxon>Lachnospirales</taxon>
        <taxon>Lachnospiraceae</taxon>
        <taxon>Hominisplanchenecus</taxon>
    </lineage>
</organism>
<sequence>MERNIDVIKDADGNSIVMINDIRFKGKRSVNWDDVRLYLRNYVGEVYQVMDTKDSIYIGSDLPNEYTGSNYTYSLKGTVAKAKANASQGIPELIEIAVGKHFRENNEEKHNRNAKYGWYRYDSRFALPVYSSDGEVERYNVFHASLLVRHNENGKMYLYDIIDIKKETSNPLGS</sequence>
<evidence type="ECO:0000313" key="2">
    <source>
        <dbReference type="Proteomes" id="UP000307720"/>
    </source>
</evidence>
<gene>
    <name evidence="1" type="ORF">E5357_07695</name>
</gene>
<dbReference type="EMBL" id="SRZB01000013">
    <property type="protein sequence ID" value="TGX98837.1"/>
    <property type="molecule type" value="Genomic_DNA"/>
</dbReference>